<name>A0A6B9F9W7_9HYPH</name>
<dbReference type="Gene3D" id="3.40.50.150">
    <property type="entry name" value="Vaccinia Virus protein VP39"/>
    <property type="match status" value="1"/>
</dbReference>
<dbReference type="GO" id="GO:0032259">
    <property type="term" value="P:methylation"/>
    <property type="evidence" value="ECO:0007669"/>
    <property type="project" value="UniProtKB-KW"/>
</dbReference>
<accession>A0A6B9F9W7</accession>
<dbReference type="InterPro" id="IPR029063">
    <property type="entry name" value="SAM-dependent_MTases_sf"/>
</dbReference>
<keyword evidence="3" id="KW-0489">Methyltransferase</keyword>
<evidence type="ECO:0000259" key="1">
    <source>
        <dbReference type="Pfam" id="PF08421"/>
    </source>
</evidence>
<dbReference type="PANTHER" id="PTHR43861:SF5">
    <property type="entry name" value="BLL5978 PROTEIN"/>
    <property type="match status" value="1"/>
</dbReference>
<dbReference type="EMBL" id="CP043538">
    <property type="protein sequence ID" value="QGY00720.1"/>
    <property type="molecule type" value="Genomic_DNA"/>
</dbReference>
<dbReference type="AlphaFoldDB" id="A0A6B9F9W7"/>
<evidence type="ECO:0000259" key="2">
    <source>
        <dbReference type="Pfam" id="PF08484"/>
    </source>
</evidence>
<dbReference type="Pfam" id="PF13489">
    <property type="entry name" value="Methyltransf_23"/>
    <property type="match status" value="1"/>
</dbReference>
<feature type="domain" description="Methyltransferase putative zinc binding" evidence="1">
    <location>
        <begin position="13"/>
        <end position="74"/>
    </location>
</feature>
<dbReference type="InterPro" id="IPR013630">
    <property type="entry name" value="Methyltransf_Zn-bd_dom_put"/>
</dbReference>
<feature type="domain" description="C-methyltransferase" evidence="2">
    <location>
        <begin position="254"/>
        <end position="412"/>
    </location>
</feature>
<sequence length="418" mass="45273">MSGPALQRAVEACRFCDAPLRLRFCDLGQTPLANAFVPPERATEPDPHYPLRVMVCEACRLVQAEAVASPDAIFSHYAYFSSYSESWVAHAGRFAAMAQARFGLSAASQVVEVASNDGYLLRHFLAAGIPVLGVEPAANVAAAATAAGVPTLVRFFGRGTADELVMEDRAADLVVANNVLAHVPDINDFVAGLAHLVKPDGVISIEVPHLLRLIAEAQFDTIYHEHFYYLSLLAVERVFAAHSLRVFDVEEWSTHGGSLRILACRNGSGMHPSGPGLARVRAEEAAAGLDTDGPYERFQGRVAPIRDGLLAFLRSARTEGRSVAAYGAAAKGNTLLNVCGVTRDLIAYVVDRNPHKQGLLLPGSRLPIHPPERLRETRPDYVLILPWNIRDEVVASIPEVRAWGGRFVIPVPELTVLP</sequence>
<dbReference type="GO" id="GO:0008168">
    <property type="term" value="F:methyltransferase activity"/>
    <property type="evidence" value="ECO:0007669"/>
    <property type="project" value="UniProtKB-KW"/>
</dbReference>
<dbReference type="PANTHER" id="PTHR43861">
    <property type="entry name" value="TRANS-ACONITATE 2-METHYLTRANSFERASE-RELATED"/>
    <property type="match status" value="1"/>
</dbReference>
<dbReference type="Gene3D" id="6.10.250.3100">
    <property type="match status" value="1"/>
</dbReference>
<dbReference type="InterPro" id="IPR013691">
    <property type="entry name" value="MeTrfase_14"/>
</dbReference>
<dbReference type="OrthoDB" id="9815644at2"/>
<protein>
    <submittedName>
        <fullName evidence="3">Class I SAM-dependent methyltransferase</fullName>
    </submittedName>
</protein>
<dbReference type="Gene3D" id="3.40.50.720">
    <property type="entry name" value="NAD(P)-binding Rossmann-like Domain"/>
    <property type="match status" value="1"/>
</dbReference>
<proteinExistence type="predicted"/>
<gene>
    <name evidence="3" type="ORF">MMSR116_01440</name>
</gene>
<reference evidence="3 4" key="2">
    <citation type="journal article" date="2013" name="Genome Announc.">
        <title>Draft Genome Sequence of Methylobacterium mesophilicum Strain SR1.6/6, Isolated from Citrus sinensis.</title>
        <authorList>
            <person name="Marinho Almeida D."/>
            <person name="Dini-Andreote F."/>
            <person name="Camargo Neves A.A."/>
            <person name="Juca Ramos R.T."/>
            <person name="Andreote F.D."/>
            <person name="Carneiro A.R."/>
            <person name="Oliveira de Souza Lima A."/>
            <person name="Caracciolo Gomes de Sa P.H."/>
            <person name="Ribeiro Barbosa M.S."/>
            <person name="Araujo W.L."/>
            <person name="Silva A."/>
        </authorList>
    </citation>
    <scope>NUCLEOTIDE SEQUENCE [LARGE SCALE GENOMIC DNA]</scope>
    <source>
        <strain evidence="3 4">SR1.6/6</strain>
    </source>
</reference>
<dbReference type="Pfam" id="PF08421">
    <property type="entry name" value="Methyltransf_13"/>
    <property type="match status" value="1"/>
</dbReference>
<dbReference type="RefSeq" id="WP_010686734.1">
    <property type="nucleotide sequence ID" value="NZ_CP043538.1"/>
</dbReference>
<evidence type="ECO:0000313" key="3">
    <source>
        <dbReference type="EMBL" id="QGY00720.1"/>
    </source>
</evidence>
<keyword evidence="3" id="KW-0808">Transferase</keyword>
<dbReference type="Pfam" id="PF08484">
    <property type="entry name" value="Methyltransf_14"/>
    <property type="match status" value="1"/>
</dbReference>
<evidence type="ECO:0000313" key="4">
    <source>
        <dbReference type="Proteomes" id="UP000012488"/>
    </source>
</evidence>
<reference evidence="3 4" key="1">
    <citation type="journal article" date="2012" name="Genet. Mol. Biol.">
        <title>Analysis of 16S rRNA and mxaF genes revealing insights into Methylobacterium niche-specific plant association.</title>
        <authorList>
            <person name="Dourado M.N."/>
            <person name="Andreote F.D."/>
            <person name="Dini-Andreote F."/>
            <person name="Conti R."/>
            <person name="Araujo J.M."/>
            <person name="Araujo W.L."/>
        </authorList>
    </citation>
    <scope>NUCLEOTIDE SEQUENCE [LARGE SCALE GENOMIC DNA]</scope>
    <source>
        <strain evidence="3 4">SR1.6/6</strain>
    </source>
</reference>
<dbReference type="Proteomes" id="UP000012488">
    <property type="component" value="Chromosome"/>
</dbReference>
<dbReference type="Gene3D" id="6.20.50.110">
    <property type="entry name" value="Methyltransferase, zinc-binding domain"/>
    <property type="match status" value="1"/>
</dbReference>
<dbReference type="SUPFAM" id="SSF53335">
    <property type="entry name" value="S-adenosyl-L-methionine-dependent methyltransferases"/>
    <property type="match status" value="1"/>
</dbReference>
<dbReference type="InterPro" id="IPR038576">
    <property type="entry name" value="Methyltransf_Zn-bd_dom_put_sf"/>
</dbReference>
<dbReference type="KEGG" id="mmes:MMSR116_01440"/>
<organism evidence="3 4">
    <name type="scientific">Methylobacterium mesophilicum SR1.6/6</name>
    <dbReference type="NCBI Taxonomy" id="908290"/>
    <lineage>
        <taxon>Bacteria</taxon>
        <taxon>Pseudomonadati</taxon>
        <taxon>Pseudomonadota</taxon>
        <taxon>Alphaproteobacteria</taxon>
        <taxon>Hyphomicrobiales</taxon>
        <taxon>Methylobacteriaceae</taxon>
        <taxon>Methylobacterium</taxon>
    </lineage>
</organism>